<dbReference type="InterPro" id="IPR011006">
    <property type="entry name" value="CheY-like_superfamily"/>
</dbReference>
<dbReference type="GO" id="GO:0009927">
    <property type="term" value="F:histidine phosphotransfer kinase activity"/>
    <property type="evidence" value="ECO:0007669"/>
    <property type="project" value="TreeGrafter"/>
</dbReference>
<evidence type="ECO:0000259" key="9">
    <source>
        <dbReference type="PROSITE" id="PS50109"/>
    </source>
</evidence>
<dbReference type="EC" id="2.7.13.3" evidence="3"/>
<evidence type="ECO:0000259" key="11">
    <source>
        <dbReference type="PROSITE" id="PS50112"/>
    </source>
</evidence>
<dbReference type="SUPFAM" id="SSF55874">
    <property type="entry name" value="ATPase domain of HSP90 chaperone/DNA topoisomerase II/histidine kinase"/>
    <property type="match status" value="1"/>
</dbReference>
<dbReference type="SMART" id="SM00091">
    <property type="entry name" value="PAS"/>
    <property type="match status" value="1"/>
</dbReference>
<accession>A0A6N6N529</accession>
<dbReference type="SMART" id="SM00304">
    <property type="entry name" value="HAMP"/>
    <property type="match status" value="1"/>
</dbReference>
<dbReference type="CDD" id="cd00082">
    <property type="entry name" value="HisKA"/>
    <property type="match status" value="1"/>
</dbReference>
<dbReference type="RefSeq" id="WP_151149078.1">
    <property type="nucleotide sequence ID" value="NZ_WAIE01000001.1"/>
</dbReference>
<comment type="caution">
    <text evidence="13">The sequence shown here is derived from an EMBL/GenBank/DDBJ whole genome shotgun (WGS) entry which is preliminary data.</text>
</comment>
<keyword evidence="8" id="KW-0472">Membrane</keyword>
<feature type="modified residue" description="4-aspartylphosphate" evidence="7">
    <location>
        <position position="706"/>
    </location>
</feature>
<evidence type="ECO:0000256" key="5">
    <source>
        <dbReference type="ARBA" id="ARBA00022679"/>
    </source>
</evidence>
<reference evidence="13 14" key="1">
    <citation type="journal article" date="2017" name="Int. J. Syst. Evol. Microbiol.">
        <title>Desulfovibrio senegalensis sp. nov., a mesophilic sulfate reducer isolated from marine sediment.</title>
        <authorList>
            <person name="Thioye A."/>
            <person name="Gam Z.B.A."/>
            <person name="Mbengue M."/>
            <person name="Cayol J.L."/>
            <person name="Joseph-Bartoli M."/>
            <person name="Toure-Kane C."/>
            <person name="Labat M."/>
        </authorList>
    </citation>
    <scope>NUCLEOTIDE SEQUENCE [LARGE SCALE GENOMIC DNA]</scope>
    <source>
        <strain evidence="13 14">DSM 101509</strain>
    </source>
</reference>
<evidence type="ECO:0000256" key="3">
    <source>
        <dbReference type="ARBA" id="ARBA00012438"/>
    </source>
</evidence>
<dbReference type="Gene3D" id="6.10.340.10">
    <property type="match status" value="1"/>
</dbReference>
<dbReference type="PROSITE" id="PS50112">
    <property type="entry name" value="PAS"/>
    <property type="match status" value="1"/>
</dbReference>
<dbReference type="Gene3D" id="3.40.50.2300">
    <property type="match status" value="1"/>
</dbReference>
<dbReference type="InterPro" id="IPR000014">
    <property type="entry name" value="PAS"/>
</dbReference>
<evidence type="ECO:0000256" key="4">
    <source>
        <dbReference type="ARBA" id="ARBA00022553"/>
    </source>
</evidence>
<organism evidence="13 14">
    <name type="scientific">Pseudodesulfovibrio senegalensis</name>
    <dbReference type="NCBI Taxonomy" id="1721087"/>
    <lineage>
        <taxon>Bacteria</taxon>
        <taxon>Pseudomonadati</taxon>
        <taxon>Thermodesulfobacteriota</taxon>
        <taxon>Desulfovibrionia</taxon>
        <taxon>Desulfovibrionales</taxon>
        <taxon>Desulfovibrionaceae</taxon>
    </lineage>
</organism>
<keyword evidence="8" id="KW-1133">Transmembrane helix</keyword>
<dbReference type="Pfam" id="PF00512">
    <property type="entry name" value="HisKA"/>
    <property type="match status" value="1"/>
</dbReference>
<evidence type="ECO:0000313" key="13">
    <source>
        <dbReference type="EMBL" id="KAB1442888.1"/>
    </source>
</evidence>
<dbReference type="InterPro" id="IPR003594">
    <property type="entry name" value="HATPase_dom"/>
</dbReference>
<sequence>MAKMTSMSPLFKKTFLLSLYLFGIVALLASGLAAYILHDHMTGEFRSKGRAIAISIAEASQEVLLNRDPAVLQGTIDHYLDIGGVAYIYVRNSEGSIVAHTFVPRIPRTLPVLEVPSPIATERSARVPGYGDIMEETAPILEGVGGTVFVGMDKGLIESFFWKAVLRMQGLMAVIFVCCVCVLYYLVRSFSTPLNTLTEYAQQLARHDFSANIEIDSRDEIGLLARTMQSMAHELSALFNEMDAEVKKATGELRKNLSHQRAIINNLADGLVVIDPDGMVTMVNPSLCDYFGLVPADCLNHRFDTVFSGQFAKLMEDLHTGQGVVTSAEGPLSHGRIGKAVGSPVRMAESGTFLGGVVLVRDITPEKELDRLKTEFISTVSHELRTPMTSILGFSKIIRKKLEDDIFPALGPSRNSLSRVVRRVESNMDIIVSEAERLTEMINDVLDIAKMESGGVQWGKERLSMGEVVRQAVRTIRGMSSEKNLRFSLEVEEGVPLVRGDRNRLIQVLVNLLSNAVKFTESGTIRCHVGFRNNMVLTSVEDPGIGIDPRELPQVFEKFRQVGDTLTDKPSGTGLGLPICRQIVMHHGGDIWVESELGKGSIFRFTLPVEDMETRMVEPFEEHDVLGHVPCEDEADIRARSGKAMLVEPRGDEAAPLILVVDDDSALSDYLSQLFRDEGYRVLTAPDGRAAVDTAKQHLPNLITMDLMMPGMDGETAIRCLRSNPYTSHIPILVVSALSDSGVKGSDAMMLKPVDQEKLLEMVDALLRDRDMVRSCIVVGDSFSSAGQKLTVVNPERIRFCPPEDVVQTVAAGFTGFVFISNDLVARVDLTALSSQQGVQVVILPEVRI</sequence>
<keyword evidence="4 7" id="KW-0597">Phosphoprotein</keyword>
<gene>
    <name evidence="13" type="ORF">F8A88_01025</name>
</gene>
<evidence type="ECO:0000256" key="2">
    <source>
        <dbReference type="ARBA" id="ARBA00004370"/>
    </source>
</evidence>
<dbReference type="NCBIfam" id="TIGR00229">
    <property type="entry name" value="sensory_box"/>
    <property type="match status" value="1"/>
</dbReference>
<dbReference type="Gene3D" id="1.10.287.130">
    <property type="match status" value="1"/>
</dbReference>
<evidence type="ECO:0000256" key="1">
    <source>
        <dbReference type="ARBA" id="ARBA00000085"/>
    </source>
</evidence>
<dbReference type="SMART" id="SM00448">
    <property type="entry name" value="REC"/>
    <property type="match status" value="1"/>
</dbReference>
<dbReference type="PROSITE" id="PS50110">
    <property type="entry name" value="RESPONSE_REGULATORY"/>
    <property type="match status" value="1"/>
</dbReference>
<dbReference type="Pfam" id="PF02518">
    <property type="entry name" value="HATPase_c"/>
    <property type="match status" value="1"/>
</dbReference>
<keyword evidence="8" id="KW-0812">Transmembrane</keyword>
<dbReference type="InterPro" id="IPR036890">
    <property type="entry name" value="HATPase_C_sf"/>
</dbReference>
<dbReference type="InterPro" id="IPR005467">
    <property type="entry name" value="His_kinase_dom"/>
</dbReference>
<dbReference type="PROSITE" id="PS50109">
    <property type="entry name" value="HIS_KIN"/>
    <property type="match status" value="1"/>
</dbReference>
<dbReference type="InterPro" id="IPR036097">
    <property type="entry name" value="HisK_dim/P_sf"/>
</dbReference>
<keyword evidence="6" id="KW-0418">Kinase</keyword>
<dbReference type="InterPro" id="IPR001789">
    <property type="entry name" value="Sig_transdc_resp-reg_receiver"/>
</dbReference>
<dbReference type="AlphaFoldDB" id="A0A6N6N529"/>
<dbReference type="CDD" id="cd16922">
    <property type="entry name" value="HATPase_EvgS-ArcB-TorS-like"/>
    <property type="match status" value="1"/>
</dbReference>
<dbReference type="SUPFAM" id="SSF55785">
    <property type="entry name" value="PYP-like sensor domain (PAS domain)"/>
    <property type="match status" value="1"/>
</dbReference>
<dbReference type="GO" id="GO:0000155">
    <property type="term" value="F:phosphorelay sensor kinase activity"/>
    <property type="evidence" value="ECO:0007669"/>
    <property type="project" value="InterPro"/>
</dbReference>
<evidence type="ECO:0000313" key="14">
    <source>
        <dbReference type="Proteomes" id="UP000438699"/>
    </source>
</evidence>
<dbReference type="PROSITE" id="PS50885">
    <property type="entry name" value="HAMP"/>
    <property type="match status" value="1"/>
</dbReference>
<feature type="domain" description="Histidine kinase" evidence="9">
    <location>
        <begin position="379"/>
        <end position="611"/>
    </location>
</feature>
<dbReference type="SMART" id="SM00387">
    <property type="entry name" value="HATPase_c"/>
    <property type="match status" value="1"/>
</dbReference>
<dbReference type="SUPFAM" id="SSF47384">
    <property type="entry name" value="Homodimeric domain of signal transducing histidine kinase"/>
    <property type="match status" value="1"/>
</dbReference>
<dbReference type="PANTHER" id="PTHR43047:SF72">
    <property type="entry name" value="OSMOSENSING HISTIDINE PROTEIN KINASE SLN1"/>
    <property type="match status" value="1"/>
</dbReference>
<keyword evidence="5" id="KW-0808">Transferase</keyword>
<dbReference type="OrthoDB" id="9813151at2"/>
<dbReference type="Gene3D" id="3.30.565.10">
    <property type="entry name" value="Histidine kinase-like ATPase, C-terminal domain"/>
    <property type="match status" value="1"/>
</dbReference>
<dbReference type="InterPro" id="IPR035965">
    <property type="entry name" value="PAS-like_dom_sf"/>
</dbReference>
<dbReference type="SUPFAM" id="SSF158472">
    <property type="entry name" value="HAMP domain-like"/>
    <property type="match status" value="1"/>
</dbReference>
<dbReference type="PANTHER" id="PTHR43047">
    <property type="entry name" value="TWO-COMPONENT HISTIDINE PROTEIN KINASE"/>
    <property type="match status" value="1"/>
</dbReference>
<dbReference type="Gene3D" id="3.30.450.20">
    <property type="entry name" value="PAS domain"/>
    <property type="match status" value="1"/>
</dbReference>
<dbReference type="GO" id="GO:0005886">
    <property type="term" value="C:plasma membrane"/>
    <property type="evidence" value="ECO:0007669"/>
    <property type="project" value="TreeGrafter"/>
</dbReference>
<dbReference type="Pfam" id="PF00072">
    <property type="entry name" value="Response_reg"/>
    <property type="match status" value="1"/>
</dbReference>
<dbReference type="Pfam" id="PF13426">
    <property type="entry name" value="PAS_9"/>
    <property type="match status" value="1"/>
</dbReference>
<comment type="subcellular location">
    <subcellularLocation>
        <location evidence="2">Membrane</location>
    </subcellularLocation>
</comment>
<evidence type="ECO:0000259" key="12">
    <source>
        <dbReference type="PROSITE" id="PS50885"/>
    </source>
</evidence>
<keyword evidence="14" id="KW-1185">Reference proteome</keyword>
<name>A0A6N6N529_9BACT</name>
<feature type="domain" description="Response regulatory" evidence="10">
    <location>
        <begin position="657"/>
        <end position="767"/>
    </location>
</feature>
<dbReference type="Proteomes" id="UP000438699">
    <property type="component" value="Unassembled WGS sequence"/>
</dbReference>
<comment type="catalytic activity">
    <reaction evidence="1">
        <text>ATP + protein L-histidine = ADP + protein N-phospho-L-histidine.</text>
        <dbReference type="EC" id="2.7.13.3"/>
    </reaction>
</comment>
<dbReference type="PRINTS" id="PR00344">
    <property type="entry name" value="BCTRLSENSOR"/>
</dbReference>
<dbReference type="SUPFAM" id="SSF52172">
    <property type="entry name" value="CheY-like"/>
    <property type="match status" value="1"/>
</dbReference>
<evidence type="ECO:0000259" key="10">
    <source>
        <dbReference type="PROSITE" id="PS50110"/>
    </source>
</evidence>
<feature type="transmembrane region" description="Helical" evidence="8">
    <location>
        <begin position="15"/>
        <end position="37"/>
    </location>
</feature>
<dbReference type="SMART" id="SM00388">
    <property type="entry name" value="HisKA"/>
    <property type="match status" value="1"/>
</dbReference>
<evidence type="ECO:0000256" key="8">
    <source>
        <dbReference type="SAM" id="Phobius"/>
    </source>
</evidence>
<dbReference type="EMBL" id="WAIE01000001">
    <property type="protein sequence ID" value="KAB1442888.1"/>
    <property type="molecule type" value="Genomic_DNA"/>
</dbReference>
<feature type="transmembrane region" description="Helical" evidence="8">
    <location>
        <begin position="164"/>
        <end position="187"/>
    </location>
</feature>
<feature type="domain" description="HAMP" evidence="12">
    <location>
        <begin position="188"/>
        <end position="240"/>
    </location>
</feature>
<dbReference type="CDD" id="cd00130">
    <property type="entry name" value="PAS"/>
    <property type="match status" value="1"/>
</dbReference>
<dbReference type="InterPro" id="IPR003661">
    <property type="entry name" value="HisK_dim/P_dom"/>
</dbReference>
<feature type="domain" description="PAS" evidence="11">
    <location>
        <begin position="256"/>
        <end position="300"/>
    </location>
</feature>
<protein>
    <recommendedName>
        <fullName evidence="3">histidine kinase</fullName>
        <ecNumber evidence="3">2.7.13.3</ecNumber>
    </recommendedName>
</protein>
<evidence type="ECO:0000256" key="7">
    <source>
        <dbReference type="PROSITE-ProRule" id="PRU00169"/>
    </source>
</evidence>
<proteinExistence type="predicted"/>
<dbReference type="InterPro" id="IPR004358">
    <property type="entry name" value="Sig_transdc_His_kin-like_C"/>
</dbReference>
<evidence type="ECO:0000256" key="6">
    <source>
        <dbReference type="ARBA" id="ARBA00022777"/>
    </source>
</evidence>
<dbReference type="CDD" id="cd06225">
    <property type="entry name" value="HAMP"/>
    <property type="match status" value="1"/>
</dbReference>
<dbReference type="FunFam" id="3.30.565.10:FF:000010">
    <property type="entry name" value="Sensor histidine kinase RcsC"/>
    <property type="match status" value="1"/>
</dbReference>
<dbReference type="InterPro" id="IPR003660">
    <property type="entry name" value="HAMP_dom"/>
</dbReference>
<dbReference type="Pfam" id="PF00672">
    <property type="entry name" value="HAMP"/>
    <property type="match status" value="1"/>
</dbReference>